<keyword evidence="3" id="KW-0520">NAD</keyword>
<evidence type="ECO:0000313" key="5">
    <source>
        <dbReference type="Proteomes" id="UP000182631"/>
    </source>
</evidence>
<dbReference type="AlphaFoldDB" id="A0A161KJH5"/>
<dbReference type="NCBIfam" id="NF045687">
    <property type="entry name" value="LycopCycCtrL"/>
    <property type="match status" value="1"/>
</dbReference>
<name>A0A161KJH5_9SYNE</name>
<dbReference type="InterPro" id="IPR054896">
    <property type="entry name" value="LycopCyc"/>
</dbReference>
<comment type="similarity">
    <text evidence="1">Belongs to the lycopene cyclase family.</text>
</comment>
<accession>A0A161KJH5</accession>
<evidence type="ECO:0000256" key="3">
    <source>
        <dbReference type="ARBA" id="ARBA00023027"/>
    </source>
</evidence>
<dbReference type="OrthoDB" id="537501at2"/>
<keyword evidence="4" id="KW-0413">Isomerase</keyword>
<dbReference type="RefSeq" id="WP_074456762.1">
    <property type="nucleotide sequence ID" value="NZ_FITM01000012.1"/>
</dbReference>
<proteinExistence type="inferred from homology"/>
<dbReference type="NCBIfam" id="TIGR01790">
    <property type="entry name" value="carotene-cycl"/>
    <property type="match status" value="1"/>
</dbReference>
<dbReference type="PANTHER" id="PTHR39757">
    <property type="match status" value="1"/>
</dbReference>
<dbReference type="EMBL" id="FITM01000012">
    <property type="protein sequence ID" value="CZB11749.1"/>
    <property type="molecule type" value="Genomic_DNA"/>
</dbReference>
<dbReference type="InterPro" id="IPR036188">
    <property type="entry name" value="FAD/NAD-bd_sf"/>
</dbReference>
<dbReference type="GO" id="GO:0016860">
    <property type="term" value="F:intramolecular oxidoreductase activity"/>
    <property type="evidence" value="ECO:0007669"/>
    <property type="project" value="UniProtKB-ARBA"/>
</dbReference>
<dbReference type="InterPro" id="IPR010108">
    <property type="entry name" value="Lycopene_cyclase_b/e"/>
</dbReference>
<organism evidence="4 5">
    <name type="scientific">Candidatus Synechococcus spongiarum</name>
    <dbReference type="NCBI Taxonomy" id="431041"/>
    <lineage>
        <taxon>Bacteria</taxon>
        <taxon>Bacillati</taxon>
        <taxon>Cyanobacteriota</taxon>
        <taxon>Cyanophyceae</taxon>
        <taxon>Synechococcales</taxon>
        <taxon>Synechococcaceae</taxon>
        <taxon>Synechococcus</taxon>
    </lineage>
</organism>
<gene>
    <name evidence="4" type="ORF">FLM9_114</name>
</gene>
<dbReference type="SUPFAM" id="SSF51905">
    <property type="entry name" value="FAD/NAD(P)-binding domain"/>
    <property type="match status" value="1"/>
</dbReference>
<dbReference type="Proteomes" id="UP000182631">
    <property type="component" value="Unassembled WGS sequence"/>
</dbReference>
<protein>
    <submittedName>
        <fullName evidence="4">Lycopene beta-cyclase</fullName>
        <ecNumber evidence="4">5.5.1.19</ecNumber>
    </submittedName>
</protein>
<evidence type="ECO:0000256" key="2">
    <source>
        <dbReference type="ARBA" id="ARBA00022746"/>
    </source>
</evidence>
<dbReference type="GO" id="GO:0016117">
    <property type="term" value="P:carotenoid biosynthetic process"/>
    <property type="evidence" value="ECO:0007669"/>
    <property type="project" value="UniProtKB-KW"/>
</dbReference>
<dbReference type="Pfam" id="PF05834">
    <property type="entry name" value="Lycopene_cycl"/>
    <property type="match status" value="1"/>
</dbReference>
<keyword evidence="5" id="KW-1185">Reference proteome</keyword>
<dbReference type="EC" id="5.5.1.19" evidence="4"/>
<sequence>MGASLPSAAALCDVLVVGAGPAALSMATALAQYQLEIILLATQDPWRPWSNTYGIWGQELDELGLGFLLAHRWRRCSSVFLDEELEHGLDYGLIDNDGLQGYWRQLCSQHGVRVHRDGAVTIRHYPHHTEVQGASGQCYRPQLVVDATGHQPAFVQRPRYPAVAQQAAYGVVGRFSTPPIRPGSFVLMDYRNHHLSPEQQQEPPTFLYAMDLGNGGYFVEETSLAACPPLPFPLLKHRLEQRLERQGCVVEQVQEVEQCLFPMNLPLPDRRQRVLGFGGAATMVHPASGYMLGSLLRRGPGLAAAIAQGLRQGLHGAALSRVAWGHLWSDDLVRRHGIYRFGLEKLMRLGSKDLQTFFHTFFQLPQPLWSGFLTNTLPLTSLTGAMVRLLATAPWTIRHHLLWPQGRELNLLLTGLLLR</sequence>
<evidence type="ECO:0000256" key="1">
    <source>
        <dbReference type="ARBA" id="ARBA00006599"/>
    </source>
</evidence>
<dbReference type="Gene3D" id="3.50.50.60">
    <property type="entry name" value="FAD/NAD(P)-binding domain"/>
    <property type="match status" value="1"/>
</dbReference>
<evidence type="ECO:0000313" key="4">
    <source>
        <dbReference type="EMBL" id="CZB11749.1"/>
    </source>
</evidence>
<reference evidence="5" key="1">
    <citation type="submission" date="2016-02" db="EMBL/GenBank/DDBJ databases">
        <authorList>
            <person name="liu f."/>
        </authorList>
    </citation>
    <scope>NUCLEOTIDE SEQUENCE [LARGE SCALE GENOMIC DNA]</scope>
</reference>
<keyword evidence="2" id="KW-0125">Carotenoid biosynthesis</keyword>
<dbReference type="PRINTS" id="PR00420">
    <property type="entry name" value="RNGMNOXGNASE"/>
</dbReference>
<dbReference type="PANTHER" id="PTHR39757:SF5">
    <property type="entry name" value="OS02G0190600 PROTEIN"/>
    <property type="match status" value="1"/>
</dbReference>
<dbReference type="GO" id="GO:0016705">
    <property type="term" value="F:oxidoreductase activity, acting on paired donors, with incorporation or reduction of molecular oxygen"/>
    <property type="evidence" value="ECO:0007669"/>
    <property type="project" value="InterPro"/>
</dbReference>